<comment type="caution">
    <text evidence="2">Lacks conserved residue(s) required for the propagation of feature annotation.</text>
</comment>
<proteinExistence type="inferred from homology"/>
<dbReference type="InterPro" id="IPR036237">
    <property type="entry name" value="Xyl_isomerase-like_sf"/>
</dbReference>
<sequence length="628" mass="70146">MFTSIASVSISGRLDAKLRAIADAGFEGVELVENDLLAFDGTPRDVGRTIRELGLKCTAFQRVDDFEGMSGAVRTHNFNLIERKLDTMEQVGADLLIVGSNASTATSGDRQRIVADFHELAERAHARGMRIGYEALAWGRYIFDHREAWSVVKETNHPALGLVLGSFHSLVRNIPIDSLPDIDPARIFLVHLADAPVIQMDFRSWSRHFRYLPGQGELDLEVYVAALRARGYNGIWSLEVFNDRYRASAASTSAVDGMRALRYIEDQVARRLLLAKGSGRPPRVQCHGIEFIEFAANDNEVEPLGQMFETLGFTLTGRHRSKRVTRWSQNGINLLINNEPASFARAYADMHGASVCAMGVRVEDVQAAMERSQALQISSFSQPVGPGELQIPAARGVGESLLYFIRDGEQQHVWKNDFLSVSDSIAGARGVGLLRIDYVTQTMQYDAMLSWLLYYLSLFAVSKTAQVEIDDPFGLVYSQAVESSDRTFRIVLNSSPTPQTLSSRFLHGFMGAGVQHLALQTDDIFSTAQLLQERGVQTLPIPANYYEDLQARFDLDSALIERLAAHNILYEREGQGEYFQLFTRAFAKRFFFEIVQRRNYQAYGASNAAVRIAAQSRYRPDARASEQG</sequence>
<protein>
    <recommendedName>
        <fullName evidence="2">3-dehydroshikimate dehydratase</fullName>
        <shortName evidence="2">DSD</shortName>
        <ecNumber evidence="2">4.2.1.118</ecNumber>
    </recommendedName>
</protein>
<dbReference type="UniPathway" id="UPA00088"/>
<keyword evidence="4" id="KW-0670">Pyruvate</keyword>
<dbReference type="PANTHER" id="PTHR12110:SF21">
    <property type="entry name" value="XYLOSE ISOMERASE-LIKE TIM BARREL DOMAIN-CONTAINING PROTEIN"/>
    <property type="match status" value="1"/>
</dbReference>
<dbReference type="GO" id="GO:0046565">
    <property type="term" value="F:3-dehydroshikimate dehydratase activity"/>
    <property type="evidence" value="ECO:0007669"/>
    <property type="project" value="UniProtKB-UniRule"/>
</dbReference>
<evidence type="ECO:0000313" key="5">
    <source>
        <dbReference type="Proteomes" id="UP000445000"/>
    </source>
</evidence>
<comment type="similarity">
    <text evidence="2">Belongs to the bacterial two-domain DSD family.</text>
</comment>
<evidence type="ECO:0000259" key="3">
    <source>
        <dbReference type="PROSITE" id="PS51819"/>
    </source>
</evidence>
<dbReference type="Proteomes" id="UP000445000">
    <property type="component" value="Unassembled WGS sequence"/>
</dbReference>
<dbReference type="RefSeq" id="WP_161812087.1">
    <property type="nucleotide sequence ID" value="NZ_BLJN01000002.1"/>
</dbReference>
<keyword evidence="2" id="KW-0456">Lyase</keyword>
<evidence type="ECO:0000313" key="4">
    <source>
        <dbReference type="EMBL" id="GFE80400.1"/>
    </source>
</evidence>
<dbReference type="InterPro" id="IPR013022">
    <property type="entry name" value="Xyl_isomerase-like_TIM-brl"/>
</dbReference>
<keyword evidence="4" id="KW-0560">Oxidoreductase</keyword>
<comment type="cofactor">
    <cofactor evidence="2">
        <name>a divalent metal cation</name>
        <dbReference type="ChEBI" id="CHEBI:60240"/>
    </cofactor>
</comment>
<dbReference type="SUPFAM" id="SSF51658">
    <property type="entry name" value="Xylose isomerase-like"/>
    <property type="match status" value="1"/>
</dbReference>
<dbReference type="Pfam" id="PF14696">
    <property type="entry name" value="Glyoxalase_5"/>
    <property type="match status" value="1"/>
</dbReference>
<dbReference type="PROSITE" id="PS51819">
    <property type="entry name" value="VOC"/>
    <property type="match status" value="2"/>
</dbReference>
<dbReference type="InterPro" id="IPR043700">
    <property type="entry name" value="DSD"/>
</dbReference>
<dbReference type="InterPro" id="IPR037523">
    <property type="entry name" value="VOC_core"/>
</dbReference>
<gene>
    <name evidence="4" type="ORF">GCM10011487_24000</name>
</gene>
<dbReference type="InterPro" id="IPR029068">
    <property type="entry name" value="Glyas_Bleomycin-R_OHBP_Dase"/>
</dbReference>
<dbReference type="SUPFAM" id="SSF54593">
    <property type="entry name" value="Glyoxalase/Bleomycin resistance protein/Dihydroxybiphenyl dioxygenase"/>
    <property type="match status" value="1"/>
</dbReference>
<feature type="domain" description="VOC" evidence="3">
    <location>
        <begin position="288"/>
        <end position="407"/>
    </location>
</feature>
<dbReference type="AlphaFoldDB" id="A0A829YB06"/>
<evidence type="ECO:0000256" key="1">
    <source>
        <dbReference type="ARBA" id="ARBA00022723"/>
    </source>
</evidence>
<accession>A0A829YB06</accession>
<comment type="pathway">
    <text evidence="2">Aromatic compound metabolism; 3,4-dihydroxybenzoate biosynthesis.</text>
</comment>
<dbReference type="Pfam" id="PF01261">
    <property type="entry name" value="AP_endonuc_2"/>
    <property type="match status" value="1"/>
</dbReference>
<dbReference type="GO" id="GO:0046279">
    <property type="term" value="P:3,4-dihydroxybenzoate biosynthetic process"/>
    <property type="evidence" value="ECO:0007669"/>
    <property type="project" value="UniProtKB-UniRule"/>
</dbReference>
<dbReference type="Gene3D" id="3.10.180.10">
    <property type="entry name" value="2,3-Dihydroxybiphenyl 1,2-Dioxygenase, domain 1"/>
    <property type="match status" value="2"/>
</dbReference>
<dbReference type="InterPro" id="IPR050312">
    <property type="entry name" value="IolE/XylAMocC-like"/>
</dbReference>
<comment type="catalytic activity">
    <reaction evidence="2">
        <text>3-dehydroshikimate = 3,4-dihydroxybenzoate + H2O</text>
        <dbReference type="Rhea" id="RHEA:24848"/>
        <dbReference type="ChEBI" id="CHEBI:15377"/>
        <dbReference type="ChEBI" id="CHEBI:16630"/>
        <dbReference type="ChEBI" id="CHEBI:36241"/>
        <dbReference type="EC" id="4.2.1.118"/>
    </reaction>
</comment>
<dbReference type="EC" id="4.2.1.118" evidence="2"/>
<feature type="domain" description="VOC" evidence="3">
    <location>
        <begin position="435"/>
        <end position="584"/>
    </location>
</feature>
<evidence type="ECO:0000256" key="2">
    <source>
        <dbReference type="HAMAP-Rule" id="MF_02238"/>
    </source>
</evidence>
<reference evidence="5" key="1">
    <citation type="submission" date="2020-01" db="EMBL/GenBank/DDBJ databases">
        <title>'Steroidobacter agaridevorans' sp. nov., agar-degrading bacteria isolated from rhizosphere soils.</title>
        <authorList>
            <person name="Ikenaga M."/>
            <person name="Kataoka M."/>
            <person name="Murouchi A."/>
            <person name="Katsuragi S."/>
            <person name="Sakai M."/>
        </authorList>
    </citation>
    <scope>NUCLEOTIDE SEQUENCE [LARGE SCALE GENOMIC DNA]</scope>
    <source>
        <strain evidence="5">YU21-B</strain>
    </source>
</reference>
<keyword evidence="4" id="KW-0223">Dioxygenase</keyword>
<dbReference type="HAMAP" id="MF_02238">
    <property type="entry name" value="DSD"/>
    <property type="match status" value="1"/>
</dbReference>
<dbReference type="PANTHER" id="PTHR12110">
    <property type="entry name" value="HYDROXYPYRUVATE ISOMERASE"/>
    <property type="match status" value="1"/>
</dbReference>
<dbReference type="Gene3D" id="3.20.20.150">
    <property type="entry name" value="Divalent-metal-dependent TIM barrel enzymes"/>
    <property type="match status" value="1"/>
</dbReference>
<dbReference type="EMBL" id="BLJN01000002">
    <property type="protein sequence ID" value="GFE80400.1"/>
    <property type="molecule type" value="Genomic_DNA"/>
</dbReference>
<name>A0A829YB06_9GAMM</name>
<comment type="function">
    <text evidence="2">Catalyzes the conversion of 3-dehydroshikimate to protocatechuate (3,4-dihydroxybenzoate), a common intermediate of quinate and shikimate degradation pathways.</text>
</comment>
<dbReference type="CDD" id="cd08342">
    <property type="entry name" value="HPPD_N_like"/>
    <property type="match status" value="1"/>
</dbReference>
<organism evidence="4 5">
    <name type="scientific">Steroidobacter agaridevorans</name>
    <dbReference type="NCBI Taxonomy" id="2695856"/>
    <lineage>
        <taxon>Bacteria</taxon>
        <taxon>Pseudomonadati</taxon>
        <taxon>Pseudomonadota</taxon>
        <taxon>Gammaproteobacteria</taxon>
        <taxon>Steroidobacterales</taxon>
        <taxon>Steroidobacteraceae</taxon>
        <taxon>Steroidobacter</taxon>
    </lineage>
</organism>
<keyword evidence="1 2" id="KW-0479">Metal-binding</keyword>
<dbReference type="InterPro" id="IPR041736">
    <property type="entry name" value="4OHPhenylPyrv_dOase_N"/>
</dbReference>
<comment type="caution">
    <text evidence="4">The sequence shown here is derived from an EMBL/GenBank/DDBJ whole genome shotgun (WGS) entry which is preliminary data.</text>
</comment>
<dbReference type="GO" id="GO:0046872">
    <property type="term" value="F:metal ion binding"/>
    <property type="evidence" value="ECO:0007669"/>
    <property type="project" value="UniProtKB-UniRule"/>
</dbReference>
<dbReference type="GO" id="GO:0051213">
    <property type="term" value="F:dioxygenase activity"/>
    <property type="evidence" value="ECO:0007669"/>
    <property type="project" value="UniProtKB-KW"/>
</dbReference>
<keyword evidence="5" id="KW-1185">Reference proteome</keyword>